<dbReference type="PANTHER" id="PTHR45527">
    <property type="entry name" value="NONRIBOSOMAL PEPTIDE SYNTHETASE"/>
    <property type="match status" value="1"/>
</dbReference>
<dbReference type="SUPFAM" id="SSF47336">
    <property type="entry name" value="ACP-like"/>
    <property type="match status" value="1"/>
</dbReference>
<dbReference type="Pfam" id="PF00501">
    <property type="entry name" value="AMP-binding"/>
    <property type="match status" value="1"/>
</dbReference>
<dbReference type="Gene3D" id="3.40.50.150">
    <property type="entry name" value="Vaccinia Virus protein VP39"/>
    <property type="match status" value="1"/>
</dbReference>
<organism evidence="4 5">
    <name type="scientific">Granulicella mallensis</name>
    <dbReference type="NCBI Taxonomy" id="940614"/>
    <lineage>
        <taxon>Bacteria</taxon>
        <taxon>Pseudomonadati</taxon>
        <taxon>Acidobacteriota</taxon>
        <taxon>Terriglobia</taxon>
        <taxon>Terriglobales</taxon>
        <taxon>Acidobacteriaceae</taxon>
        <taxon>Granulicella</taxon>
    </lineage>
</organism>
<dbReference type="SUPFAM" id="SSF56801">
    <property type="entry name" value="Acetyl-CoA synthetase-like"/>
    <property type="match status" value="1"/>
</dbReference>
<evidence type="ECO:0000256" key="1">
    <source>
        <dbReference type="ARBA" id="ARBA00022450"/>
    </source>
</evidence>
<proteinExistence type="predicted"/>
<dbReference type="GO" id="GO:0016274">
    <property type="term" value="F:protein-arginine N-methyltransferase activity"/>
    <property type="evidence" value="ECO:0007669"/>
    <property type="project" value="InterPro"/>
</dbReference>
<name>A0A7W7ZMV3_9BACT</name>
<dbReference type="Pfam" id="PF00550">
    <property type="entry name" value="PP-binding"/>
    <property type="match status" value="1"/>
</dbReference>
<dbReference type="EMBL" id="JACHIO010000003">
    <property type="protein sequence ID" value="MBB5062623.1"/>
    <property type="molecule type" value="Genomic_DNA"/>
</dbReference>
<dbReference type="Gene3D" id="3.30.300.30">
    <property type="match status" value="1"/>
</dbReference>
<evidence type="ECO:0000256" key="2">
    <source>
        <dbReference type="ARBA" id="ARBA00022553"/>
    </source>
</evidence>
<sequence>MPPSGVPEVYPLSFMQEAMLFQCLQAPGSDIYVQQLSCELAGPLREADFTDAWARLIDRHAVLRTAFAWKDLPEPLQIVGKVRVPLETLDWTEMESAQQRDSLQELLANIRATGFQMHKAPLHKLHLIRLAADHYHLVWTWHHILLDAWSVPVIFREFFTLYDGHSLPSSPAFRDFIAWQRSRDLARAEDYWRTYLDGFTRATPLGLDRESTGDTGYILQYELLSAQEAQAIQDAAAALKVSVFTLLQGAWTLLLSRYSGTEDVLFGTAVSGRQAELLHIEEMSGLLINTIPVRCRIVNEETVSDWLTRLQRQQYETQAFDYVPLRKTQQWSAIPSGAPLLESMLILENVPLHNATFGGQDLGLGQISFTERGEFPLTVMMSLERQPRLGIGLQRNRFSDGDATLILRQLRFVLQQLVEHTEATVRQIDIFTPTERADLVSSGRPERDLNLQSAAALFDRQAERTPYATAAVFRAESGDEFMWTYRQLQRRSRQYSSGLLQRGLRRGNRVAICADASLDRLAAILAILRAGAVYLPLDPEMPSALLQDLLSDATPALILTTVDLAAEFAPSNNCETLLLEGAFREVEPIHEEAEVSPQDLAYLIYTSGSTGRRKAVAVTHASLQSLVETQIAAFRIDRQSRVLQFSSLSFDASISEIFTALLAGAALYIAPRRLLLPSREFLELLAECRITTVTLPPSVLAALPYTVLPSLQTLVSAGEACRSELVERWSHGRLFLNAYGPTECTVCATFGEARRGVVNPSIGRPCDDVQVYLLDDALEPVPSGVPGHMYLGGRQVSGGYWNRPELTASAFLPDPFFPRPGARMYRTGDLARLLPTGELAYLGRADEQVKVRGIRMEPGEVVSAILQDPTLSEAAVIAIEDADTGTALAAYVVPRITPSSGAGETGWWPSLAEYLIYDGLAYHAMTSDERRNESYRAAIRQHVPGKVVLEVGTGPEALLARFCIEAGASKVYAVELLEETFRQAQRRVHELGLEDRIFLVHGDATKVELPEPCTVCVSEIVGALGGCEGAAVILNSVRRLLTPDAVMIPIRSRTLIAPVELPEALRGRLGFGELAASYVERIFADAGRPFDLRLAARGLRYPSLLAEPRMLEDLDFSAMTSTNETYDANFAIDRPGRMDGFVAWLMLDTGAGEEIDILAHDHCWLPVFFPLPTDPVKVKEGDSVTAKAGFTLNHDGLHPDYFVHGQIESSDGTVIEFRYDAPHDPRKFKATPFTQHFFHDADIPRTEAMSFNPALLQQRLHQSLPAYMVPESFVVLDHLPRTLSGKLDRKALPKPVSSHTAVKISRGMTPRNQTEQEVVSIWRDVLRLDEIDLQTSFFQHGGSSLLLLRVQTEIQRRLGVELPATDLFRYPTVETLAQHLHERIPVQGTDLITPVSTEKRLSARRDMIALKSVLKDRLKVPLKSAFKDPLKTVLHSAAAHPSPEPEEAPDVGA</sequence>
<dbReference type="Gene3D" id="3.40.50.12780">
    <property type="entry name" value="N-terminal domain of ligase-like"/>
    <property type="match status" value="1"/>
</dbReference>
<keyword evidence="1" id="KW-0596">Phosphopantetheine</keyword>
<dbReference type="InterPro" id="IPR036736">
    <property type="entry name" value="ACP-like_sf"/>
</dbReference>
<dbReference type="Pfam" id="PF00668">
    <property type="entry name" value="Condensation"/>
    <property type="match status" value="1"/>
</dbReference>
<dbReference type="InterPro" id="IPR025799">
    <property type="entry name" value="Arg_MeTrfase"/>
</dbReference>
<dbReference type="GO" id="GO:0031177">
    <property type="term" value="F:phosphopantetheine binding"/>
    <property type="evidence" value="ECO:0007669"/>
    <property type="project" value="InterPro"/>
</dbReference>
<dbReference type="InterPro" id="IPR010071">
    <property type="entry name" value="AA_adenyl_dom"/>
</dbReference>
<dbReference type="InterPro" id="IPR042099">
    <property type="entry name" value="ANL_N_sf"/>
</dbReference>
<dbReference type="PROSITE" id="PS51678">
    <property type="entry name" value="SAM_MT_PRMT"/>
    <property type="match status" value="1"/>
</dbReference>
<dbReference type="Proteomes" id="UP000584867">
    <property type="component" value="Unassembled WGS sequence"/>
</dbReference>
<feature type="domain" description="Carrier" evidence="3">
    <location>
        <begin position="1309"/>
        <end position="1384"/>
    </location>
</feature>
<accession>A0A7W7ZMV3</accession>
<dbReference type="PROSITE" id="PS50075">
    <property type="entry name" value="CARRIER"/>
    <property type="match status" value="1"/>
</dbReference>
<dbReference type="Gene3D" id="3.30.559.30">
    <property type="entry name" value="Nonribosomal peptide synthetase, condensation domain"/>
    <property type="match status" value="1"/>
</dbReference>
<dbReference type="Gene3D" id="3.30.559.10">
    <property type="entry name" value="Chloramphenicol acetyltransferase-like domain"/>
    <property type="match status" value="1"/>
</dbReference>
<dbReference type="GO" id="GO:0005737">
    <property type="term" value="C:cytoplasm"/>
    <property type="evidence" value="ECO:0007669"/>
    <property type="project" value="TreeGrafter"/>
</dbReference>
<dbReference type="PIRSF" id="PIRSF001617">
    <property type="entry name" value="Alpha-AR"/>
    <property type="match status" value="1"/>
</dbReference>
<dbReference type="RefSeq" id="WP_184253195.1">
    <property type="nucleotide sequence ID" value="NZ_JACHIO010000003.1"/>
</dbReference>
<evidence type="ECO:0000259" key="3">
    <source>
        <dbReference type="PROSITE" id="PS50075"/>
    </source>
</evidence>
<dbReference type="InterPro" id="IPR023213">
    <property type="entry name" value="CAT-like_dom_sf"/>
</dbReference>
<dbReference type="SUPFAM" id="SSF52777">
    <property type="entry name" value="CoA-dependent acyltransferases"/>
    <property type="match status" value="2"/>
</dbReference>
<dbReference type="PANTHER" id="PTHR45527:SF1">
    <property type="entry name" value="FATTY ACID SYNTHASE"/>
    <property type="match status" value="1"/>
</dbReference>
<dbReference type="InterPro" id="IPR029063">
    <property type="entry name" value="SAM-dependent_MTases_sf"/>
</dbReference>
<dbReference type="CDD" id="cd02440">
    <property type="entry name" value="AdoMet_MTases"/>
    <property type="match status" value="1"/>
</dbReference>
<dbReference type="NCBIfam" id="TIGR01733">
    <property type="entry name" value="AA-adenyl-dom"/>
    <property type="match status" value="1"/>
</dbReference>
<dbReference type="GO" id="GO:0043041">
    <property type="term" value="P:amino acid activation for nonribosomal peptide biosynthetic process"/>
    <property type="evidence" value="ECO:0007669"/>
    <property type="project" value="TreeGrafter"/>
</dbReference>
<dbReference type="SMART" id="SM00823">
    <property type="entry name" value="PKS_PP"/>
    <property type="match status" value="1"/>
</dbReference>
<dbReference type="InterPro" id="IPR045851">
    <property type="entry name" value="AMP-bd_C_sf"/>
</dbReference>
<protein>
    <submittedName>
        <fullName evidence="4">Amino acid adenylation domain-containing protein</fullName>
    </submittedName>
</protein>
<keyword evidence="2" id="KW-0597">Phosphoprotein</keyword>
<evidence type="ECO:0000313" key="4">
    <source>
        <dbReference type="EMBL" id="MBB5062623.1"/>
    </source>
</evidence>
<dbReference type="InterPro" id="IPR009081">
    <property type="entry name" value="PP-bd_ACP"/>
</dbReference>
<dbReference type="Gene3D" id="1.10.1200.10">
    <property type="entry name" value="ACP-like"/>
    <property type="match status" value="1"/>
</dbReference>
<reference evidence="4 5" key="1">
    <citation type="submission" date="2020-08" db="EMBL/GenBank/DDBJ databases">
        <title>Genomic Encyclopedia of Type Strains, Phase IV (KMG-V): Genome sequencing to study the core and pangenomes of soil and plant-associated prokaryotes.</title>
        <authorList>
            <person name="Whitman W."/>
        </authorList>
    </citation>
    <scope>NUCLEOTIDE SEQUENCE [LARGE SCALE GENOMIC DNA]</scope>
    <source>
        <strain evidence="4 5">X5P3</strain>
    </source>
</reference>
<comment type="caution">
    <text evidence="4">The sequence shown here is derived from an EMBL/GenBank/DDBJ whole genome shotgun (WGS) entry which is preliminary data.</text>
</comment>
<dbReference type="InterPro" id="IPR020806">
    <property type="entry name" value="PKS_PP-bd"/>
</dbReference>
<evidence type="ECO:0000313" key="5">
    <source>
        <dbReference type="Proteomes" id="UP000584867"/>
    </source>
</evidence>
<dbReference type="InterPro" id="IPR001242">
    <property type="entry name" value="Condensation_dom"/>
</dbReference>
<dbReference type="SUPFAM" id="SSF53335">
    <property type="entry name" value="S-adenosyl-L-methionine-dependent methyltransferases"/>
    <property type="match status" value="1"/>
</dbReference>
<dbReference type="InterPro" id="IPR000873">
    <property type="entry name" value="AMP-dep_synth/lig_dom"/>
</dbReference>
<gene>
    <name evidence="4" type="ORF">HDF15_000953</name>
</gene>
<dbReference type="GO" id="GO:0044550">
    <property type="term" value="P:secondary metabolite biosynthetic process"/>
    <property type="evidence" value="ECO:0007669"/>
    <property type="project" value="TreeGrafter"/>
</dbReference>